<accession>A0A370DRQ6</accession>
<dbReference type="Pfam" id="PF00512">
    <property type="entry name" value="HisKA"/>
    <property type="match status" value="1"/>
</dbReference>
<evidence type="ECO:0000313" key="14">
    <source>
        <dbReference type="Proteomes" id="UP000254771"/>
    </source>
</evidence>
<keyword evidence="9 10" id="KW-0472">Membrane</keyword>
<dbReference type="InterPro" id="IPR005467">
    <property type="entry name" value="His_kinase_dom"/>
</dbReference>
<comment type="catalytic activity">
    <reaction evidence="1">
        <text>ATP + protein L-histidine = ADP + protein N-phospho-L-histidine.</text>
        <dbReference type="EC" id="2.7.13.3"/>
    </reaction>
</comment>
<dbReference type="PRINTS" id="PR00344">
    <property type="entry name" value="BCTRLSENSOR"/>
</dbReference>
<proteinExistence type="predicted"/>
<comment type="caution">
    <text evidence="13">The sequence shown here is derived from an EMBL/GenBank/DDBJ whole genome shotgun (WGS) entry which is preliminary data.</text>
</comment>
<keyword evidence="8 10" id="KW-1133">Transmembrane helix</keyword>
<organism evidence="13 14">
    <name type="scientific">endosymbiont of Escarpia spicata</name>
    <dbReference type="NCBI Taxonomy" id="2200908"/>
    <lineage>
        <taxon>Bacteria</taxon>
        <taxon>Pseudomonadati</taxon>
        <taxon>Pseudomonadota</taxon>
        <taxon>Gammaproteobacteria</taxon>
        <taxon>sulfur-oxidizing symbionts</taxon>
    </lineage>
</organism>
<name>A0A370DRQ6_9GAMM</name>
<evidence type="ECO:0000256" key="5">
    <source>
        <dbReference type="ARBA" id="ARBA00022679"/>
    </source>
</evidence>
<evidence type="ECO:0000256" key="8">
    <source>
        <dbReference type="ARBA" id="ARBA00022989"/>
    </source>
</evidence>
<dbReference type="SMART" id="SM00387">
    <property type="entry name" value="HATPase_c"/>
    <property type="match status" value="1"/>
</dbReference>
<feature type="domain" description="CHASE" evidence="12">
    <location>
        <begin position="96"/>
        <end position="291"/>
    </location>
</feature>
<dbReference type="InterPro" id="IPR003594">
    <property type="entry name" value="HATPase_dom"/>
</dbReference>
<evidence type="ECO:0000256" key="3">
    <source>
        <dbReference type="ARBA" id="ARBA00012438"/>
    </source>
</evidence>
<dbReference type="CDD" id="cd00082">
    <property type="entry name" value="HisKA"/>
    <property type="match status" value="1"/>
</dbReference>
<dbReference type="InterPro" id="IPR004358">
    <property type="entry name" value="Sig_transdc_His_kin-like_C"/>
</dbReference>
<dbReference type="InterPro" id="IPR042240">
    <property type="entry name" value="CHASE_sf"/>
</dbReference>
<evidence type="ECO:0000256" key="6">
    <source>
        <dbReference type="ARBA" id="ARBA00022692"/>
    </source>
</evidence>
<dbReference type="GO" id="GO:0000155">
    <property type="term" value="F:phosphorelay sensor kinase activity"/>
    <property type="evidence" value="ECO:0007669"/>
    <property type="project" value="InterPro"/>
</dbReference>
<dbReference type="SUPFAM" id="SSF47384">
    <property type="entry name" value="Homodimeric domain of signal transducing histidine kinase"/>
    <property type="match status" value="1"/>
</dbReference>
<dbReference type="GO" id="GO:0000156">
    <property type="term" value="F:phosphorelay response regulator activity"/>
    <property type="evidence" value="ECO:0007669"/>
    <property type="project" value="TreeGrafter"/>
</dbReference>
<gene>
    <name evidence="13" type="ORF">DIZ78_08045</name>
</gene>
<dbReference type="Gene3D" id="3.30.565.10">
    <property type="entry name" value="Histidine kinase-like ATPase, C-terminal domain"/>
    <property type="match status" value="1"/>
</dbReference>
<evidence type="ECO:0000256" key="9">
    <source>
        <dbReference type="ARBA" id="ARBA00023136"/>
    </source>
</evidence>
<evidence type="ECO:0000259" key="11">
    <source>
        <dbReference type="PROSITE" id="PS50109"/>
    </source>
</evidence>
<dbReference type="SUPFAM" id="SSF55874">
    <property type="entry name" value="ATPase domain of HSP90 chaperone/DNA topoisomerase II/histidine kinase"/>
    <property type="match status" value="1"/>
</dbReference>
<evidence type="ECO:0000259" key="12">
    <source>
        <dbReference type="PROSITE" id="PS50839"/>
    </source>
</evidence>
<evidence type="ECO:0000256" key="10">
    <source>
        <dbReference type="SAM" id="Phobius"/>
    </source>
</evidence>
<dbReference type="Pfam" id="PF02518">
    <property type="entry name" value="HATPase_c"/>
    <property type="match status" value="1"/>
</dbReference>
<dbReference type="PROSITE" id="PS50839">
    <property type="entry name" value="CHASE"/>
    <property type="match status" value="1"/>
</dbReference>
<protein>
    <recommendedName>
        <fullName evidence="3">histidine kinase</fullName>
        <ecNumber evidence="3">2.7.13.3</ecNumber>
    </recommendedName>
</protein>
<dbReference type="GO" id="GO:0030295">
    <property type="term" value="F:protein kinase activator activity"/>
    <property type="evidence" value="ECO:0007669"/>
    <property type="project" value="TreeGrafter"/>
</dbReference>
<dbReference type="InterPro" id="IPR036097">
    <property type="entry name" value="HisK_dim/P_sf"/>
</dbReference>
<sequence length="648" mass="72800">MKRRVTERVLARLASWPSLEKTQVAKSIWWGYFPVALVAMIGVLLTLAAFIQSLGWERGQVEIAFREAAQDRILVVQRELKHSLGIVQDIASFFEASEVVDRREFRKFVGPPLKRQAGIKALEWVPVVLAENRSVFIKEAQQSFPPFRITEDDLSGKLIESRDRPVYYPVLYIQPYQSNKEALGFNVGANPIVSTLLGEAELTRTLQVSPGVPLMDETGEKTGVMVAVPVFFKNEKQEDDPALTSPEVRGFAIGIFSIGEIVERALESLRSGGVDLHFYQGSSTGDGQLIYTHLSRMREGRAPGAEVDASDITYSQRISVGAQQWEVVCNPAADKFEAETWGSWIILFGGIAFTVLLITYVVTLVGRARQVRLEVEERTSQLWEAVQALNREVVDRKSAEQELQNLNETLEHRVAYRTAEAERRAQYLEQFAYVTSHDLKAPLRAVSNLAQWIQEDLADKLDDASREQLALLRDRVRRMHDLIEGLLEYSRVGKTADSENQVDTRELVDEIIDSLSPPKGFTIKIKGEMPTMYVDRLQLGQVFSNLISNSLKHHGGDKGKIRVKGESYGDVYQFSVCDDGKGIAPEYHNKVFMMFQILESSDFESSTGIGLALVKKIVEEHGGTIRLESAVGEGACFYFTWPKNRSSE</sequence>
<evidence type="ECO:0000256" key="7">
    <source>
        <dbReference type="ARBA" id="ARBA00022777"/>
    </source>
</evidence>
<dbReference type="PROSITE" id="PS50109">
    <property type="entry name" value="HIS_KIN"/>
    <property type="match status" value="1"/>
</dbReference>
<keyword evidence="5" id="KW-0808">Transferase</keyword>
<evidence type="ECO:0000256" key="1">
    <source>
        <dbReference type="ARBA" id="ARBA00000085"/>
    </source>
</evidence>
<dbReference type="AlphaFoldDB" id="A0A370DRQ6"/>
<feature type="transmembrane region" description="Helical" evidence="10">
    <location>
        <begin position="29"/>
        <end position="51"/>
    </location>
</feature>
<feature type="domain" description="Histidine kinase" evidence="11">
    <location>
        <begin position="434"/>
        <end position="645"/>
    </location>
</feature>
<dbReference type="PANTHER" id="PTHR42878:SF15">
    <property type="entry name" value="BACTERIOPHYTOCHROME"/>
    <property type="match status" value="1"/>
</dbReference>
<evidence type="ECO:0000256" key="2">
    <source>
        <dbReference type="ARBA" id="ARBA00004370"/>
    </source>
</evidence>
<dbReference type="InterPro" id="IPR003661">
    <property type="entry name" value="HisK_dim/P_dom"/>
</dbReference>
<dbReference type="Gene3D" id="3.30.450.350">
    <property type="entry name" value="CHASE domain"/>
    <property type="match status" value="1"/>
</dbReference>
<keyword evidence="4" id="KW-0597">Phosphoprotein</keyword>
<keyword evidence="14" id="KW-1185">Reference proteome</keyword>
<dbReference type="Proteomes" id="UP000254771">
    <property type="component" value="Unassembled WGS sequence"/>
</dbReference>
<dbReference type="Pfam" id="PF03924">
    <property type="entry name" value="CHASE"/>
    <property type="match status" value="1"/>
</dbReference>
<dbReference type="Gene3D" id="1.10.287.130">
    <property type="match status" value="1"/>
</dbReference>
<keyword evidence="7" id="KW-0418">Kinase</keyword>
<dbReference type="GO" id="GO:0007234">
    <property type="term" value="P:osmosensory signaling via phosphorelay pathway"/>
    <property type="evidence" value="ECO:0007669"/>
    <property type="project" value="TreeGrafter"/>
</dbReference>
<dbReference type="InterPro" id="IPR050351">
    <property type="entry name" value="BphY/WalK/GraS-like"/>
</dbReference>
<dbReference type="PANTHER" id="PTHR42878">
    <property type="entry name" value="TWO-COMPONENT HISTIDINE KINASE"/>
    <property type="match status" value="1"/>
</dbReference>
<evidence type="ECO:0000313" key="13">
    <source>
        <dbReference type="EMBL" id="RDH86831.1"/>
    </source>
</evidence>
<comment type="subcellular location">
    <subcellularLocation>
        <location evidence="2">Membrane</location>
    </subcellularLocation>
</comment>
<dbReference type="SMART" id="SM01079">
    <property type="entry name" value="CHASE"/>
    <property type="match status" value="1"/>
</dbReference>
<feature type="transmembrane region" description="Helical" evidence="10">
    <location>
        <begin position="341"/>
        <end position="362"/>
    </location>
</feature>
<dbReference type="InterPro" id="IPR006189">
    <property type="entry name" value="CHASE_dom"/>
</dbReference>
<dbReference type="GO" id="GO:0016020">
    <property type="term" value="C:membrane"/>
    <property type="evidence" value="ECO:0007669"/>
    <property type="project" value="UniProtKB-SubCell"/>
</dbReference>
<dbReference type="EMBL" id="QFXE01000008">
    <property type="protein sequence ID" value="RDH86831.1"/>
    <property type="molecule type" value="Genomic_DNA"/>
</dbReference>
<evidence type="ECO:0000256" key="4">
    <source>
        <dbReference type="ARBA" id="ARBA00022553"/>
    </source>
</evidence>
<dbReference type="EC" id="2.7.13.3" evidence="3"/>
<reference evidence="13 14" key="1">
    <citation type="journal article" date="2018" name="ISME J.">
        <title>Endosymbiont genomes yield clues of tubeworm success.</title>
        <authorList>
            <person name="Li Y."/>
            <person name="Liles M.R."/>
            <person name="Halanych K.M."/>
        </authorList>
    </citation>
    <scope>NUCLEOTIDE SEQUENCE [LARGE SCALE GENOMIC DNA]</scope>
    <source>
        <strain evidence="13">A1462</strain>
    </source>
</reference>
<keyword evidence="6 10" id="KW-0812">Transmembrane</keyword>
<dbReference type="InterPro" id="IPR036890">
    <property type="entry name" value="HATPase_C_sf"/>
</dbReference>
<dbReference type="SMART" id="SM00388">
    <property type="entry name" value="HisKA"/>
    <property type="match status" value="1"/>
</dbReference>